<dbReference type="InterPro" id="IPR009057">
    <property type="entry name" value="Homeodomain-like_sf"/>
</dbReference>
<dbReference type="KEGG" id="tci:A7K98_18865"/>
<accession>A0A1Y0LC00</accession>
<dbReference type="GO" id="GO:0003677">
    <property type="term" value="F:DNA binding"/>
    <property type="evidence" value="ECO:0007669"/>
    <property type="project" value="UniProtKB-UniRule"/>
</dbReference>
<dbReference type="PANTHER" id="PTHR47506:SF1">
    <property type="entry name" value="HTH-TYPE TRANSCRIPTIONAL REGULATOR YJDC"/>
    <property type="match status" value="1"/>
</dbReference>
<dbReference type="InterPro" id="IPR036271">
    <property type="entry name" value="Tet_transcr_reg_TetR-rel_C_sf"/>
</dbReference>
<gene>
    <name evidence="6" type="ORF">A7K98_18865</name>
    <name evidence="7" type="ORF">A7K99_18850</name>
</gene>
<evidence type="ECO:0000313" key="9">
    <source>
        <dbReference type="Proteomes" id="UP000195814"/>
    </source>
</evidence>
<dbReference type="Gene3D" id="1.10.357.10">
    <property type="entry name" value="Tetracycline Repressor, domain 2"/>
    <property type="match status" value="1"/>
</dbReference>
<feature type="domain" description="HTH tetR-type" evidence="5">
    <location>
        <begin position="8"/>
        <end position="70"/>
    </location>
</feature>
<dbReference type="PROSITE" id="PS50977">
    <property type="entry name" value="HTH_TETR_2"/>
    <property type="match status" value="1"/>
</dbReference>
<feature type="DNA-binding region" description="H-T-H motif" evidence="4">
    <location>
        <begin position="33"/>
        <end position="52"/>
    </location>
</feature>
<dbReference type="Pfam" id="PF00440">
    <property type="entry name" value="TetR_N"/>
    <property type="match status" value="1"/>
</dbReference>
<evidence type="ECO:0000313" key="8">
    <source>
        <dbReference type="Proteomes" id="UP000195729"/>
    </source>
</evidence>
<evidence type="ECO:0000313" key="7">
    <source>
        <dbReference type="EMBL" id="ARU99645.1"/>
    </source>
</evidence>
<dbReference type="Proteomes" id="UP000195814">
    <property type="component" value="Chromosome"/>
</dbReference>
<name>A0A1Y0LC00_TATCI</name>
<keyword evidence="8" id="KW-1185">Reference proteome</keyword>
<dbReference type="EMBL" id="CP015579">
    <property type="protein sequence ID" value="ARU95604.1"/>
    <property type="molecule type" value="Genomic_DNA"/>
</dbReference>
<keyword evidence="1" id="KW-0805">Transcription regulation</keyword>
<dbReference type="Proteomes" id="UP000195729">
    <property type="component" value="Chromosome"/>
</dbReference>
<dbReference type="EMBL" id="CP015581">
    <property type="protein sequence ID" value="ARU99645.1"/>
    <property type="molecule type" value="Genomic_DNA"/>
</dbReference>
<dbReference type="Gene3D" id="1.10.10.60">
    <property type="entry name" value="Homeodomain-like"/>
    <property type="match status" value="1"/>
</dbReference>
<keyword evidence="3" id="KW-0804">Transcription</keyword>
<dbReference type="SUPFAM" id="SSF48498">
    <property type="entry name" value="Tetracyclin repressor-like, C-terminal domain"/>
    <property type="match status" value="1"/>
</dbReference>
<dbReference type="PANTHER" id="PTHR47506">
    <property type="entry name" value="TRANSCRIPTIONAL REGULATORY PROTEIN"/>
    <property type="match status" value="1"/>
</dbReference>
<dbReference type="OrthoDB" id="270177at2"/>
<dbReference type="InterPro" id="IPR001647">
    <property type="entry name" value="HTH_TetR"/>
</dbReference>
<dbReference type="AlphaFoldDB" id="A0A1Y0LC00"/>
<keyword evidence="2 4" id="KW-0238">DNA-binding</keyword>
<proteinExistence type="predicted"/>
<evidence type="ECO:0000256" key="3">
    <source>
        <dbReference type="ARBA" id="ARBA00023163"/>
    </source>
</evidence>
<organism evidence="6 9">
    <name type="scientific">Tatumella citrea</name>
    <name type="common">Pantoea citrea</name>
    <dbReference type="NCBI Taxonomy" id="53336"/>
    <lineage>
        <taxon>Bacteria</taxon>
        <taxon>Pseudomonadati</taxon>
        <taxon>Pseudomonadota</taxon>
        <taxon>Gammaproteobacteria</taxon>
        <taxon>Enterobacterales</taxon>
        <taxon>Erwiniaceae</taxon>
        <taxon>Tatumella</taxon>
    </lineage>
</organism>
<evidence type="ECO:0000256" key="2">
    <source>
        <dbReference type="ARBA" id="ARBA00023125"/>
    </source>
</evidence>
<dbReference type="RefSeq" id="WP_087489952.1">
    <property type="nucleotide sequence ID" value="NZ_CP015579.1"/>
</dbReference>
<evidence type="ECO:0000256" key="1">
    <source>
        <dbReference type="ARBA" id="ARBA00023015"/>
    </source>
</evidence>
<sequence length="206" mass="22657">MKAGRPRQFDRQQAVISAMHLFWQNGYDATSLSQLKAAIGGGITAPSFYAAFGSKEALFREAVECYLQTHARVTETLWDESLAPRLALESAFRGSLRMQYEESHPRGCMVALGAMSCIAEQDRAILAPLTASRQRTRDGIRFCIDRAIDSGELENAPATLALATVFDSFMLGISTQARDNVPQQDIEQAIGQILTLWDAAKLTARV</sequence>
<evidence type="ECO:0000313" key="6">
    <source>
        <dbReference type="EMBL" id="ARU95604.1"/>
    </source>
</evidence>
<evidence type="ECO:0000256" key="4">
    <source>
        <dbReference type="PROSITE-ProRule" id="PRU00335"/>
    </source>
</evidence>
<dbReference type="SUPFAM" id="SSF46689">
    <property type="entry name" value="Homeodomain-like"/>
    <property type="match status" value="1"/>
</dbReference>
<evidence type="ECO:0000259" key="5">
    <source>
        <dbReference type="PROSITE" id="PS50977"/>
    </source>
</evidence>
<protein>
    <submittedName>
        <fullName evidence="6">TetR family transcriptional regulator</fullName>
    </submittedName>
</protein>
<reference evidence="8 9" key="1">
    <citation type="submission" date="2016-05" db="EMBL/GenBank/DDBJ databases">
        <title>Complete genome sequence of two 2,5-diketo-D-glunonic acid producing strain Tatumella citrea.</title>
        <authorList>
            <person name="Duan C."/>
            <person name="Yang J."/>
            <person name="Yang S."/>
        </authorList>
    </citation>
    <scope>NUCLEOTIDE SEQUENCE [LARGE SCALE GENOMIC DNA]</scope>
    <source>
        <strain evidence="7 8">ATCC 39140</strain>
        <strain evidence="6 9">DSM 13699</strain>
    </source>
</reference>